<keyword evidence="1" id="KW-0472">Membrane</keyword>
<comment type="caution">
    <text evidence="2">The sequence shown here is derived from an EMBL/GenBank/DDBJ whole genome shotgun (WGS) entry which is preliminary data.</text>
</comment>
<feature type="transmembrane region" description="Helical" evidence="1">
    <location>
        <begin position="6"/>
        <end position="25"/>
    </location>
</feature>
<accession>A0ABW6HTA3</accession>
<keyword evidence="1" id="KW-0812">Transmembrane</keyword>
<evidence type="ECO:0000256" key="1">
    <source>
        <dbReference type="SAM" id="Phobius"/>
    </source>
</evidence>
<proteinExistence type="predicted"/>
<dbReference type="InterPro" id="IPR024623">
    <property type="entry name" value="YtxH"/>
</dbReference>
<dbReference type="Proteomes" id="UP001600109">
    <property type="component" value="Unassembled WGS sequence"/>
</dbReference>
<dbReference type="Pfam" id="PF12732">
    <property type="entry name" value="YtxH"/>
    <property type="match status" value="1"/>
</dbReference>
<evidence type="ECO:0000313" key="3">
    <source>
        <dbReference type="Proteomes" id="UP001600109"/>
    </source>
</evidence>
<reference evidence="2 3" key="1">
    <citation type="submission" date="2024-06" db="EMBL/GenBank/DDBJ databases">
        <title>Flavobacterium spp. isolated from glacier.</title>
        <authorList>
            <person name="Han D."/>
        </authorList>
    </citation>
    <scope>NUCLEOTIDE SEQUENCE [LARGE SCALE GENOMIC DNA]</scope>
    <source>
        <strain evidence="2 3">LS2P90</strain>
    </source>
</reference>
<keyword evidence="3" id="KW-1185">Reference proteome</keyword>
<gene>
    <name evidence="2" type="ORF">ACFX5E_03945</name>
</gene>
<keyword evidence="1" id="KW-1133">Transmembrane helix</keyword>
<sequence>MKTDKVVLGILGGVAAGALLGILFAPEKGDKTRKRIMDKSNDYADELKDKLDTLLGTMTNKYEKIWKEGENLISQGKSMFDEAKADGKSKFDDAKAEGKTKFDDFKNEIKNSNI</sequence>
<organism evidence="2 3">
    <name type="scientific">Flavobacterium xylosi</name>
    <dbReference type="NCBI Taxonomy" id="3230415"/>
    <lineage>
        <taxon>Bacteria</taxon>
        <taxon>Pseudomonadati</taxon>
        <taxon>Bacteroidota</taxon>
        <taxon>Flavobacteriia</taxon>
        <taxon>Flavobacteriales</taxon>
        <taxon>Flavobacteriaceae</taxon>
        <taxon>Flavobacterium</taxon>
    </lineage>
</organism>
<dbReference type="RefSeq" id="WP_379853870.1">
    <property type="nucleotide sequence ID" value="NZ_JBHZPZ010000003.1"/>
</dbReference>
<protein>
    <submittedName>
        <fullName evidence="2">YtxH domain-containing protein</fullName>
    </submittedName>
</protein>
<name>A0ABW6HTA3_9FLAO</name>
<evidence type="ECO:0000313" key="2">
    <source>
        <dbReference type="EMBL" id="MFE3867226.1"/>
    </source>
</evidence>
<dbReference type="EMBL" id="JBHZPZ010000003">
    <property type="protein sequence ID" value="MFE3867226.1"/>
    <property type="molecule type" value="Genomic_DNA"/>
</dbReference>